<dbReference type="Pfam" id="PF14844">
    <property type="entry name" value="PH_BEACH"/>
    <property type="match status" value="1"/>
</dbReference>
<dbReference type="OrthoDB" id="297073at2759"/>
<dbReference type="CDD" id="cd06071">
    <property type="entry name" value="Beach"/>
    <property type="match status" value="1"/>
</dbReference>
<keyword evidence="4" id="KW-1185">Reference proteome</keyword>
<dbReference type="InterPro" id="IPR050865">
    <property type="entry name" value="BEACH_Domain"/>
</dbReference>
<evidence type="ECO:0000313" key="4">
    <source>
        <dbReference type="Proteomes" id="UP000692954"/>
    </source>
</evidence>
<dbReference type="PANTHER" id="PTHR13743">
    <property type="entry name" value="BEIGE/BEACH-RELATED"/>
    <property type="match status" value="1"/>
</dbReference>
<dbReference type="InterPro" id="IPR023362">
    <property type="entry name" value="PH-BEACH_dom"/>
</dbReference>
<evidence type="ECO:0000259" key="2">
    <source>
        <dbReference type="PROSITE" id="PS51783"/>
    </source>
</evidence>
<dbReference type="EMBL" id="CAJJDN010000078">
    <property type="protein sequence ID" value="CAD8102475.1"/>
    <property type="molecule type" value="Genomic_DNA"/>
</dbReference>
<dbReference type="Pfam" id="PF02138">
    <property type="entry name" value="Beach"/>
    <property type="match status" value="1"/>
</dbReference>
<evidence type="ECO:0000259" key="1">
    <source>
        <dbReference type="PROSITE" id="PS50197"/>
    </source>
</evidence>
<name>A0A8S1PH83_9CILI</name>
<dbReference type="PANTHER" id="PTHR13743:SF112">
    <property type="entry name" value="BEACH DOMAIN-CONTAINING PROTEIN"/>
    <property type="match status" value="1"/>
</dbReference>
<dbReference type="PROSITE" id="PS50197">
    <property type="entry name" value="BEACH"/>
    <property type="match status" value="1"/>
</dbReference>
<accession>A0A8S1PH83</accession>
<sequence>MKQFNSFLKLLHIQWEQICSDDISSLIRDKLKQTLQNQSILETKFLSLSKTKTENQQEYKSFFTEEKESPFFSTYLLICTIIKDYYSQTDNMLSELTPKIQTSCLQQQQITIDSIIDCMHHLLQEYEKLTEINTIVKQILFEVFYQIGGNITIYLKNMMLNNDQQIQSQKYIIAFFNLQKLLKLNISLNFSDKQKILTFIYQMLLGNVLYFAYLKVICYQDFIEIFKLFQQCFLQNFKQLQELSDIEQFQEKTFLQVYFQFLKQNYKQTQYQQHIDLIIQKWIEEITEFNDIHYYLIFSYLILVSEFPDIIQFHPEIINKRNQQIVILIKQKNQRVFGHLLNLLLINPKLCCYQQIFDEIIKNQNNETKLNYYKLVGEQLLYINNTHLLNKYLSIHIHELQEFVKDNNLNTQQLLQFITYLCRYYSEFNEEQRIQFDSSIIQFYTQEIKDQQYYKKFDQKLLQFIENEQIYQQIIDIAIKNSSKMEQNKYGFMLFIQESILQNQESLEQILKYIQILMVSCRRNKKAQNKKKINYKRGKGTKILDYLLINLRNFITIVKTIYELMINENRNMTIIKSQLYVEIYHKINYIIYMIFWLIEDKEIMNSGSIQQNSLELCQIHYKFTLNLIYILDKVNNLQSNTLYEIINNINTIAHGYDYINSIRDVYFDKNENLINNQDLFEQLSEKQIQLKLVFNKFYETSLSILFEVPNIPIDRKFYLQILKFQLITQISLVLSFTDFCHKFIFYFRLERDPEIINIMQQCVTIVLTLNQEPQIIKQLFETLSYHQSTILMNDLDELQLDVNDQEQIQQAYRLANLPNYRIPLLQQSNILLKLVDDKNYYIKVVKIILEIFLKTYQQWQQMLYSLQNQSNLLYFQGGSSSIQINFNFIPVQLIEVKMKMRLVMQENERQSLKYLDRMSFGSFLVNSQYLGKLIIFSLFFTKNQEIQIVINKSKFFIIYKSDEFFEELEFQSQLDLTQWFNLNFYIKYNYEMILEINENKFNFQLKYLQNQKLNFYQFVLGINLNFDIQQSKTSNKKQKFQTQFIDSFITLNQSFDGQISEFNIVINEQKLKFEQSINTNYQKQAINFINQGVIIEEEIEFDDIFLIKPCTQIQPTMCSQNGWIISQNLEVTVYESTNSNDSEEIIILILKLFEEDIQRSVFQMSRFVDSKNLQILEEHCKQGININQQNSNIFIAQLLSIYNKIVDEDAAIQYIITVIKILDNKITTVDQIQIIFQKIKMTNLIKPNSLKNLINLQLNYESRQLFTQVTLIKAQPYLDIQTIHLYSHSLTKSIQYKGVVRNSDFIRISEFFNLLLSQEQLNLLTLDIFQIIEILLGDQIQQKSKLKQEEESILNNFKKQIVQILNKQSKFVTINQYLIQEFEMLDKLYELTFQIYFSIVQKLRIDSKKDVELNSLQIYFDYFSPQIQIQVGQFFIQKILNLISQNDKDTILIHLLLKFLNQLYVNQQIKDTIKETLTIYFLDVFKSIILKKQQSDILVMNLMKFQDFALLMKNLMALSINKKQSSSELFSYFTIYLIEIYPTCTSEILYRVHIQSNLFNKDSFNSFLEAIYPIIISFYALKQVQQFQSQEDERKLINIIIAYLHIEQCFGEISDLEFVNWNLYSQIIDKGIDLFNYLGILFYDRNFYIPGIDDTFIWEEVKLDYEKQRKQNIKILPNGGIKRLMRQLIAPFVKIPQMKKPIKNYLSINTIYPENCIIDQQSFQRIKKLLDKEFQIPLLQTYQFVKKNYHQLFEDTGLSLKIQKQKKEEKKQRIINHSKFYQMLIYYAISQDSFLNETQINNLQEIFGDYQLNKLIDWKNANHIPIESLIYQQDETLEQIFLAFNSLNIHKKLNYQNQKQLQNICDLSQIDLIRVETANTIQQSIFMDFQIYYQFVHKIWLMYPKIVYPQQITKSQRNLSTNQHSSFSEMSLPLYRDSEKNLWELESLYLKQRQGLWYFVDDYLQILYQELNNFISNQEFKFEVLDNMQMKMQVSNLEDLTRRRPHLTETKMKNIYKPYLKSSNQLIKKQIITPEESSSIDKSKSIFNTSFTILLQKSDNIEESLSQSIIKRSNRRLSIKSDQFVSNQMNLTISSIRKGSTDSQQLNAVKYYCEYITQEMTYQGVLRFNEKNQTLIFKSEKNEFKEIFSSPEIKHTTEDIFFEIQINQIVNVHPKRFLLKEIAIEIFVHRQNYFLNFFKNEKQQEFIQELKRKKIQVIDPIEEFKKRNYQQNWVGGHYSNFEYLMIVNTFSGRTYNDLSQYFIFPWVISNYRSQQIDFSWRNGSNTLRDLKLPMGAISKKPEQILKEYKERNLEDMDENFMYGSHYSNAAIVFNYLIRLEPFNELHFSLQKNKFDVADRLFQRMDILWENSIKQDNKELIPEFYYMPEFLQNINLFDFGTSQTKKKVSDVELPKWVKTQTAEEFVYRMRQALESDAVSEQLNHWIDLIFGINNNGQKAVENLNVFHYLTYEQNLQIMLSKNDDNQIIQSYLTQVYYFGQTPKQLFQKAHLKKKQSLQIFSNQIPFFGDNPEKSNKGFVIQQKIEHNKIDKQEILGFYPYSKKCFYILKADDDKYNHLRLMEAKNTSDDGYIYYHCAIKQQIKLPEIKIDGCNPQNLFTFIYEQEFKFGDGYDSQSHSIYEEKQDYNLYFCLVGFIDKSVKIYDLRKKLVEVKIDISSQNKKRQKRASCVRYHALTKILAIGSLDGLLQLFKIQFSQQMQANIILTKQLQYGIICIDITDLHILIIDEKNIANLFTLEGELLLTIQLDITDKIQQCCIQINFLIFKSLNSQISVYTLNGKQYLQTESLLDTVSKNIVFTTPFSSKFLIFGLNQHMEESLNQYDPVIYCFDIFDLKLQCQQLGGLICDKISIKKGYQKGSGISALHICFDRCPLTEKNQLKHIYLVAIDTQILFYMDEIFDQRLILKQILKEGGISAY</sequence>
<comment type="caution">
    <text evidence="3">The sequence shown here is derived from an EMBL/GenBank/DDBJ whole genome shotgun (WGS) entry which is preliminary data.</text>
</comment>
<evidence type="ECO:0000313" key="3">
    <source>
        <dbReference type="EMBL" id="CAD8102475.1"/>
    </source>
</evidence>
<dbReference type="SMART" id="SM01026">
    <property type="entry name" value="Beach"/>
    <property type="match status" value="1"/>
</dbReference>
<feature type="domain" description="BEACH" evidence="1">
    <location>
        <begin position="2218"/>
        <end position="2512"/>
    </location>
</feature>
<dbReference type="InterPro" id="IPR000409">
    <property type="entry name" value="BEACH_dom"/>
</dbReference>
<dbReference type="PROSITE" id="PS51783">
    <property type="entry name" value="PH_BEACH"/>
    <property type="match status" value="1"/>
</dbReference>
<feature type="domain" description="BEACH-type PH" evidence="2">
    <location>
        <begin position="2102"/>
        <end position="2211"/>
    </location>
</feature>
<dbReference type="Proteomes" id="UP000692954">
    <property type="component" value="Unassembled WGS sequence"/>
</dbReference>
<reference evidence="3" key="1">
    <citation type="submission" date="2021-01" db="EMBL/GenBank/DDBJ databases">
        <authorList>
            <consortium name="Genoscope - CEA"/>
            <person name="William W."/>
        </authorList>
    </citation>
    <scope>NUCLEOTIDE SEQUENCE</scope>
</reference>
<protein>
    <submittedName>
        <fullName evidence="3">Uncharacterized protein</fullName>
    </submittedName>
</protein>
<proteinExistence type="predicted"/>
<gene>
    <name evidence="3" type="ORF">PSON_ATCC_30995.1.T0780036</name>
</gene>
<organism evidence="3 4">
    <name type="scientific">Paramecium sonneborni</name>
    <dbReference type="NCBI Taxonomy" id="65129"/>
    <lineage>
        <taxon>Eukaryota</taxon>
        <taxon>Sar</taxon>
        <taxon>Alveolata</taxon>
        <taxon>Ciliophora</taxon>
        <taxon>Intramacronucleata</taxon>
        <taxon>Oligohymenophorea</taxon>
        <taxon>Peniculida</taxon>
        <taxon>Parameciidae</taxon>
        <taxon>Paramecium</taxon>
    </lineage>
</organism>